<name>A0A381Y038_9ZZZZ</name>
<evidence type="ECO:0000259" key="9">
    <source>
        <dbReference type="Pfam" id="PF04715"/>
    </source>
</evidence>
<dbReference type="EMBL" id="UINC01016849">
    <property type="protein sequence ID" value="SVA69843.1"/>
    <property type="molecule type" value="Genomic_DNA"/>
</dbReference>
<evidence type="ECO:0000256" key="6">
    <source>
        <dbReference type="ARBA" id="ARBA00023141"/>
    </source>
</evidence>
<evidence type="ECO:0000256" key="2">
    <source>
        <dbReference type="ARBA" id="ARBA00009562"/>
    </source>
</evidence>
<dbReference type="Pfam" id="PF00425">
    <property type="entry name" value="Chorismate_bind"/>
    <property type="match status" value="1"/>
</dbReference>
<sequence>MYYPTLEEVKTLRSRGNLIPIYTEIDADLETPVSAYLKVAVPPYSFLLESVEGGEHIARYSFIGTEPEDVIITGPGQKDGETDPLKLVEEMLSKFNFVETSNLPRFSGGAVGYLSYESVKYFEELPSPDNDPIGIPEAIFMLTKTFLVFDHVRHKIQVVSHAHVNGDVETSYYDATSKIESIVRRLNKPLDPTSIPRASGYSKGDVISNMSKQHHHDMVERCKDYVVDGDVIQVVVSQRLSKPTSAHSFHIYRSLRAINPSPYMYYLELDGFQIVGASPEMLVQVENGVVATHPIAGTRPRSEDDEEDKRLELELRTDEKERAEHIMLLDLGRNDIGRVSKPGTVVASDILEIERYSHVMHLVSHVEGNIQEGFSNYDALRACFPAGTVSGAPKIRAMEIIAELENDTRGAYAGAVGYFDFAGNMDTCITIRTMVVKDGIAHVQAGGGIVYDSEPGFEFDETIHKASALMRAIDAAESTVEV</sequence>
<keyword evidence="6" id="KW-0057">Aromatic amino acid biosynthesis</keyword>
<dbReference type="Pfam" id="PF04715">
    <property type="entry name" value="Anth_synt_I_N"/>
    <property type="match status" value="1"/>
</dbReference>
<dbReference type="AlphaFoldDB" id="A0A381Y038"/>
<evidence type="ECO:0000313" key="10">
    <source>
        <dbReference type="EMBL" id="SVA69843.1"/>
    </source>
</evidence>
<dbReference type="PRINTS" id="PR00095">
    <property type="entry name" value="ANTSNTHASEI"/>
</dbReference>
<feature type="domain" description="Chorismate-utilising enzyme C-terminal" evidence="8">
    <location>
        <begin position="212"/>
        <end position="465"/>
    </location>
</feature>
<evidence type="ECO:0000256" key="1">
    <source>
        <dbReference type="ARBA" id="ARBA00004873"/>
    </source>
</evidence>
<dbReference type="InterPro" id="IPR015890">
    <property type="entry name" value="Chorismate_C"/>
</dbReference>
<keyword evidence="5" id="KW-0822">Tryptophan biosynthesis</keyword>
<comment type="pathway">
    <text evidence="1">Amino-acid biosynthesis; L-tryptophan biosynthesis; L-tryptophan from chorismate: step 1/5.</text>
</comment>
<dbReference type="InterPro" id="IPR019999">
    <property type="entry name" value="Anth_synth_I-like"/>
</dbReference>
<dbReference type="NCBIfam" id="TIGR00564">
    <property type="entry name" value="trpE_most"/>
    <property type="match status" value="1"/>
</dbReference>
<organism evidence="10">
    <name type="scientific">marine metagenome</name>
    <dbReference type="NCBI Taxonomy" id="408172"/>
    <lineage>
        <taxon>unclassified sequences</taxon>
        <taxon>metagenomes</taxon>
        <taxon>ecological metagenomes</taxon>
    </lineage>
</organism>
<comment type="similarity">
    <text evidence="2">Belongs to the anthranilate synthase component I family.</text>
</comment>
<dbReference type="InterPro" id="IPR005256">
    <property type="entry name" value="Anth_synth_I_PabB"/>
</dbReference>
<keyword evidence="7" id="KW-0456">Lyase</keyword>
<dbReference type="UniPathway" id="UPA00035">
    <property type="reaction ID" value="UER00040"/>
</dbReference>
<dbReference type="InterPro" id="IPR006805">
    <property type="entry name" value="Anth_synth_I_N"/>
</dbReference>
<reference evidence="10" key="1">
    <citation type="submission" date="2018-05" db="EMBL/GenBank/DDBJ databases">
        <authorList>
            <person name="Lanie J.A."/>
            <person name="Ng W.-L."/>
            <person name="Kazmierczak K.M."/>
            <person name="Andrzejewski T.M."/>
            <person name="Davidsen T.M."/>
            <person name="Wayne K.J."/>
            <person name="Tettelin H."/>
            <person name="Glass J.I."/>
            <person name="Rusch D."/>
            <person name="Podicherti R."/>
            <person name="Tsui H.-C.T."/>
            <person name="Winkler M.E."/>
        </authorList>
    </citation>
    <scope>NUCLEOTIDE SEQUENCE</scope>
</reference>
<proteinExistence type="inferred from homology"/>
<evidence type="ECO:0000256" key="7">
    <source>
        <dbReference type="ARBA" id="ARBA00023239"/>
    </source>
</evidence>
<dbReference type="PANTHER" id="PTHR11236">
    <property type="entry name" value="AMINOBENZOATE/ANTHRANILATE SYNTHASE"/>
    <property type="match status" value="1"/>
</dbReference>
<gene>
    <name evidence="10" type="ORF">METZ01_LOCUS122697</name>
</gene>
<dbReference type="EC" id="4.1.3.27" evidence="3"/>
<evidence type="ECO:0000259" key="8">
    <source>
        <dbReference type="Pfam" id="PF00425"/>
    </source>
</evidence>
<dbReference type="GO" id="GO:0000162">
    <property type="term" value="P:L-tryptophan biosynthetic process"/>
    <property type="evidence" value="ECO:0007669"/>
    <property type="project" value="UniProtKB-UniPathway"/>
</dbReference>
<dbReference type="SUPFAM" id="SSF56322">
    <property type="entry name" value="ADC synthase"/>
    <property type="match status" value="1"/>
</dbReference>
<accession>A0A381Y038</accession>
<dbReference type="PANTHER" id="PTHR11236:SF9">
    <property type="entry name" value="ANTHRANILATE SYNTHASE COMPONENT 1"/>
    <property type="match status" value="1"/>
</dbReference>
<evidence type="ECO:0000256" key="3">
    <source>
        <dbReference type="ARBA" id="ARBA00012266"/>
    </source>
</evidence>
<dbReference type="Gene3D" id="3.60.120.10">
    <property type="entry name" value="Anthranilate synthase"/>
    <property type="match status" value="1"/>
</dbReference>
<dbReference type="InterPro" id="IPR005801">
    <property type="entry name" value="ADC_synthase"/>
</dbReference>
<feature type="domain" description="Anthranilate synthase component I N-terminal" evidence="9">
    <location>
        <begin position="28"/>
        <end position="157"/>
    </location>
</feature>
<protein>
    <recommendedName>
        <fullName evidence="3">anthranilate synthase</fullName>
        <ecNumber evidence="3">4.1.3.27</ecNumber>
    </recommendedName>
</protein>
<evidence type="ECO:0000256" key="5">
    <source>
        <dbReference type="ARBA" id="ARBA00022822"/>
    </source>
</evidence>
<evidence type="ECO:0000256" key="4">
    <source>
        <dbReference type="ARBA" id="ARBA00022605"/>
    </source>
</evidence>
<dbReference type="GO" id="GO:0004049">
    <property type="term" value="F:anthranilate synthase activity"/>
    <property type="evidence" value="ECO:0007669"/>
    <property type="project" value="UniProtKB-EC"/>
</dbReference>
<keyword evidence="4" id="KW-0028">Amino-acid biosynthesis</keyword>